<reference evidence="4" key="1">
    <citation type="submission" date="2015-11" db="EMBL/GenBank/DDBJ databases">
        <title>Complete genome sequence of a polyethylene glycol-degrading strain Sphingopyxis terrae strain 203-1 (NBRC 15098).</title>
        <authorList>
            <person name="Yoshiyuki O."/>
            <person name="Shouta N."/>
            <person name="Nagata Y."/>
            <person name="Numata M."/>
            <person name="Tsuchikane K."/>
            <person name="Hosoyama A."/>
            <person name="Yamazoe A."/>
            <person name="Tsuda M."/>
            <person name="Fujita N."/>
            <person name="Kawai F."/>
        </authorList>
    </citation>
    <scope>NUCLEOTIDE SEQUENCE [LARGE SCALE GENOMIC DNA]</scope>
    <source>
        <strain evidence="4">203-1</strain>
    </source>
</reference>
<dbReference type="Gene3D" id="3.30.9.10">
    <property type="entry name" value="D-Amino Acid Oxidase, subunit A, domain 2"/>
    <property type="match status" value="1"/>
</dbReference>
<dbReference type="Proteomes" id="UP000076234">
    <property type="component" value="Chromosome"/>
</dbReference>
<dbReference type="GO" id="GO:0016491">
    <property type="term" value="F:oxidoreductase activity"/>
    <property type="evidence" value="ECO:0007669"/>
    <property type="project" value="UniProtKB-KW"/>
</dbReference>
<dbReference type="STRING" id="1219058.AOA14_13875"/>
<dbReference type="EMBL" id="CP013342">
    <property type="protein sequence ID" value="AMU95698.1"/>
    <property type="molecule type" value="Genomic_DNA"/>
</dbReference>
<sequence>MTDPLSHSYYAATANPWRPLRSTADDLECDVAVIGGGFTGLSAALACAERGFSVILIEREHVGFGASGRNGGQLIPGLRWTTSELEEEFGRERADALFDLCWRNNRVKARIENHGIDCDLKAGHLEAAWTPKDFDAMQREAAFLDTRFSYTTEVVTKSAMGAHISSPLYHGGIHDPQGGHFHPLNYAIGLAKAAEAMGVRILENERVEQIVNLSDGSSGLFTTRDIIEARYVIDATDSWIGEVEPDLGRYTVPIMNYNIATAPLANADALLPSDAAVADSRFVLNYFRLSADKRLIFGGGERYSQTPPRDIAAFVRPFMAAVFPQIADAKIDYGWGGAVAVTMNRLPHIGRRGNVFFAHGFSGHGALITTTAGELIAEALAGTAERFDVLASLPSRPFPGGKWLRRPLATLGLLYYALKDRLG</sequence>
<proteinExistence type="predicted"/>
<name>A0A142W0V8_9SPHN</name>
<evidence type="ECO:0000256" key="1">
    <source>
        <dbReference type="ARBA" id="ARBA00023002"/>
    </source>
</evidence>
<dbReference type="SUPFAM" id="SSF51905">
    <property type="entry name" value="FAD/NAD(P)-binding domain"/>
    <property type="match status" value="1"/>
</dbReference>
<reference evidence="3 4" key="2">
    <citation type="journal article" date="2016" name="Genome Announc.">
        <title>Complete Genome Sequence of Sphingopyxis terrae Strain 203-1 (NBRC 111660), a Polyethylene Glycol Degrader.</title>
        <authorList>
            <person name="Ohtsubo Y."/>
            <person name="Nonoyama S."/>
            <person name="Nagata Y."/>
            <person name="Numata M."/>
            <person name="Tsuchikane K."/>
            <person name="Hosoyama A."/>
            <person name="Yamazoe A."/>
            <person name="Tsuda M."/>
            <person name="Fujita N."/>
            <person name="Kawai F."/>
        </authorList>
    </citation>
    <scope>NUCLEOTIDE SEQUENCE [LARGE SCALE GENOMIC DNA]</scope>
    <source>
        <strain evidence="3 4">203-1</strain>
    </source>
</reference>
<keyword evidence="1" id="KW-0560">Oxidoreductase</keyword>
<dbReference type="GO" id="GO:0005737">
    <property type="term" value="C:cytoplasm"/>
    <property type="evidence" value="ECO:0007669"/>
    <property type="project" value="TreeGrafter"/>
</dbReference>
<evidence type="ECO:0000313" key="3">
    <source>
        <dbReference type="EMBL" id="AMU95698.1"/>
    </source>
</evidence>
<evidence type="ECO:0000259" key="2">
    <source>
        <dbReference type="Pfam" id="PF01266"/>
    </source>
</evidence>
<feature type="domain" description="FAD dependent oxidoreductase" evidence="2">
    <location>
        <begin position="30"/>
        <end position="378"/>
    </location>
</feature>
<dbReference type="KEGG" id="ster:AOA14_13875"/>
<dbReference type="PANTHER" id="PTHR13847:SF281">
    <property type="entry name" value="FAD DEPENDENT OXIDOREDUCTASE DOMAIN-CONTAINING PROTEIN"/>
    <property type="match status" value="1"/>
</dbReference>
<dbReference type="AlphaFoldDB" id="A0A142W0V8"/>
<dbReference type="InterPro" id="IPR036188">
    <property type="entry name" value="FAD/NAD-bd_sf"/>
</dbReference>
<dbReference type="RefSeq" id="WP_062902219.1">
    <property type="nucleotide sequence ID" value="NZ_CP013342.1"/>
</dbReference>
<gene>
    <name evidence="3" type="ORF">AOA14_13875</name>
</gene>
<dbReference type="Pfam" id="PF01266">
    <property type="entry name" value="DAO"/>
    <property type="match status" value="1"/>
</dbReference>
<dbReference type="InterPro" id="IPR006076">
    <property type="entry name" value="FAD-dep_OxRdtase"/>
</dbReference>
<organism evidence="3 4">
    <name type="scientific">Sphingopyxis terrae subsp. terrae NBRC 15098</name>
    <dbReference type="NCBI Taxonomy" id="1219058"/>
    <lineage>
        <taxon>Bacteria</taxon>
        <taxon>Pseudomonadati</taxon>
        <taxon>Pseudomonadota</taxon>
        <taxon>Alphaproteobacteria</taxon>
        <taxon>Sphingomonadales</taxon>
        <taxon>Sphingomonadaceae</taxon>
        <taxon>Sphingopyxis</taxon>
    </lineage>
</organism>
<evidence type="ECO:0000313" key="4">
    <source>
        <dbReference type="Proteomes" id="UP000076234"/>
    </source>
</evidence>
<dbReference type="PANTHER" id="PTHR13847">
    <property type="entry name" value="SARCOSINE DEHYDROGENASE-RELATED"/>
    <property type="match status" value="1"/>
</dbReference>
<dbReference type="Gene3D" id="3.50.50.60">
    <property type="entry name" value="FAD/NAD(P)-binding domain"/>
    <property type="match status" value="1"/>
</dbReference>
<protein>
    <submittedName>
        <fullName evidence="3">FAD-dependent oxidoreductase</fullName>
    </submittedName>
</protein>
<accession>A0A142W0V8</accession>